<protein>
    <submittedName>
        <fullName evidence="1">Uncharacterized protein</fullName>
    </submittedName>
</protein>
<reference evidence="1 2" key="1">
    <citation type="submission" date="2014-12" db="EMBL/GenBank/DDBJ databases">
        <title>Genomes of Geoalkalibacter ferrihydriticus and Geoalkalibacter subterraneus, two haloalkaliphilic metal-reducing members of the Geobacteraceae.</title>
        <authorList>
            <person name="Badalamenti J.P."/>
            <person name="Torres C.I."/>
            <person name="Krajmalnik-Brown R."/>
            <person name="Bond D.R."/>
        </authorList>
    </citation>
    <scope>NUCLEOTIDE SEQUENCE [LARGE SCALE GENOMIC DNA]</scope>
    <source>
        <strain evidence="1 2">DSM 17813</strain>
    </source>
</reference>
<dbReference type="AlphaFoldDB" id="A0A0C2ECY6"/>
<dbReference type="InterPro" id="IPR045750">
    <property type="entry name" value="DUF6178"/>
</dbReference>
<dbReference type="Pfam" id="PF19676">
    <property type="entry name" value="DUF6178"/>
    <property type="match status" value="1"/>
</dbReference>
<accession>A0A0C2ECY6</accession>
<evidence type="ECO:0000313" key="1">
    <source>
        <dbReference type="EMBL" id="KIH76463.1"/>
    </source>
</evidence>
<dbReference type="EMBL" id="JWJD01000003">
    <property type="protein sequence ID" value="KIH76463.1"/>
    <property type="molecule type" value="Genomic_DNA"/>
</dbReference>
<evidence type="ECO:0000313" key="2">
    <source>
        <dbReference type="Proteomes" id="UP000035068"/>
    </source>
</evidence>
<keyword evidence="2" id="KW-1185">Reference proteome</keyword>
<organism evidence="1 2">
    <name type="scientific">Geoalkalibacter ferrihydriticus DSM 17813</name>
    <dbReference type="NCBI Taxonomy" id="1121915"/>
    <lineage>
        <taxon>Bacteria</taxon>
        <taxon>Pseudomonadati</taxon>
        <taxon>Thermodesulfobacteriota</taxon>
        <taxon>Desulfuromonadia</taxon>
        <taxon>Desulfuromonadales</taxon>
        <taxon>Geoalkalibacteraceae</taxon>
        <taxon>Geoalkalibacter</taxon>
    </lineage>
</organism>
<comment type="caution">
    <text evidence="1">The sequence shown here is derived from an EMBL/GenBank/DDBJ whole genome shotgun (WGS) entry which is preliminary data.</text>
</comment>
<dbReference type="Proteomes" id="UP000035068">
    <property type="component" value="Unassembled WGS sequence"/>
</dbReference>
<dbReference type="RefSeq" id="WP_040099002.1">
    <property type="nucleotide sequence ID" value="NZ_JWJD01000003.1"/>
</dbReference>
<sequence>MTSREQPEGNVSRALPLMRHQPALSSSDFNALTVEERLRLVRNAAGKQKYQLLLNAHDCHELVQRLPSQEVYLLIKELGIEDCVELLAMTTTEQMTAFFDLDLWRGEELAPQPTLEWLVILLEAGEGKVMETAREMDFELLTLMMQKFITITSGIESLVDEDALADGRSDRIYEMDFADSESAKIVGYFLDILYRRDRDFYLLLMETVRNEVGPSLEDAAYNARSLRLQDRGFPDPFEALSVFAYLAPTSFAVESRAKIPFRAAEEGADAPGFFLAEPPGNLLGEILSRGLEPDACWELTYLLNKVMIAERIDVGDLEQVRQSMQQVYRYLNIALESLAGNDLDQAIRCFDNSYFEYLFRLGVSLTLDLKKRAELLRATPHAFYLDGPFRALLEALCRRRPQLYEGTLSADRAGERPFAELDEVRLCAQWLDRIETQLCLFDGRLGFDLPDPQTWDLTGCVPENPEDVGLSDLFLTALANQLLGRDLVPDAIGRRDLEILWERVTQDGRVNQELRRETLAWAESLKPGAGEFAAYCLDLWEEGLCALQRNELDPRFVGGLILNLSA</sequence>
<proteinExistence type="predicted"/>
<name>A0A0C2ECY6_9BACT</name>
<gene>
    <name evidence="1" type="ORF">GFER_09705</name>
</gene>